<evidence type="ECO:0000313" key="1">
    <source>
        <dbReference type="EMBL" id="KAK6739661.1"/>
    </source>
</evidence>
<keyword evidence="2" id="KW-1185">Reference proteome</keyword>
<dbReference type="EMBL" id="JAVFWL010000003">
    <property type="protein sequence ID" value="KAK6739661.1"/>
    <property type="molecule type" value="Genomic_DNA"/>
</dbReference>
<comment type="caution">
    <text evidence="1">The sequence shown here is derived from an EMBL/GenBank/DDBJ whole genome shotgun (WGS) entry which is preliminary data.</text>
</comment>
<accession>A0ABR1CR43</accession>
<dbReference type="Proteomes" id="UP001303046">
    <property type="component" value="Unassembled WGS sequence"/>
</dbReference>
<proteinExistence type="predicted"/>
<name>A0ABR1CR43_NECAM</name>
<evidence type="ECO:0000313" key="2">
    <source>
        <dbReference type="Proteomes" id="UP001303046"/>
    </source>
</evidence>
<sequence>MYKKFCSAACREHVLIHDMVCFNLSRIRLPVWVTTDKEATTVSCKGTPAHFAARGLLLFTCDLMRNKTGSLCACDFYAGAAFEENSDSTPNKNTNDRIRNIYLFEEGSQQTKKKEEWQKQCRE</sequence>
<protein>
    <submittedName>
        <fullName evidence="1">Uncharacterized protein</fullName>
    </submittedName>
</protein>
<organism evidence="1 2">
    <name type="scientific">Necator americanus</name>
    <name type="common">Human hookworm</name>
    <dbReference type="NCBI Taxonomy" id="51031"/>
    <lineage>
        <taxon>Eukaryota</taxon>
        <taxon>Metazoa</taxon>
        <taxon>Ecdysozoa</taxon>
        <taxon>Nematoda</taxon>
        <taxon>Chromadorea</taxon>
        <taxon>Rhabditida</taxon>
        <taxon>Rhabditina</taxon>
        <taxon>Rhabditomorpha</taxon>
        <taxon>Strongyloidea</taxon>
        <taxon>Ancylostomatidae</taxon>
        <taxon>Bunostominae</taxon>
        <taxon>Necator</taxon>
    </lineage>
</organism>
<gene>
    <name evidence="1" type="primary">Necator_chrIII.g9030</name>
    <name evidence="1" type="ORF">RB195_008265</name>
</gene>
<reference evidence="1 2" key="1">
    <citation type="submission" date="2023-08" db="EMBL/GenBank/DDBJ databases">
        <title>A Necator americanus chromosomal reference genome.</title>
        <authorList>
            <person name="Ilik V."/>
            <person name="Petrzelkova K.J."/>
            <person name="Pardy F."/>
            <person name="Fuh T."/>
            <person name="Niatou-Singa F.S."/>
            <person name="Gouil Q."/>
            <person name="Baker L."/>
            <person name="Ritchie M.E."/>
            <person name="Jex A.R."/>
            <person name="Gazzola D."/>
            <person name="Li H."/>
            <person name="Toshio Fujiwara R."/>
            <person name="Zhan B."/>
            <person name="Aroian R.V."/>
            <person name="Pafco B."/>
            <person name="Schwarz E.M."/>
        </authorList>
    </citation>
    <scope>NUCLEOTIDE SEQUENCE [LARGE SCALE GENOMIC DNA]</scope>
    <source>
        <strain evidence="1 2">Aroian</strain>
        <tissue evidence="1">Whole animal</tissue>
    </source>
</reference>